<dbReference type="EMBL" id="LCEW01000001">
    <property type="protein sequence ID" value="KKS80661.1"/>
    <property type="molecule type" value="Genomic_DNA"/>
</dbReference>
<name>A0A0G1ECA2_9BACT</name>
<reference evidence="1 2" key="1">
    <citation type="journal article" date="2015" name="Nature">
        <title>rRNA introns, odd ribosomes, and small enigmatic genomes across a large radiation of phyla.</title>
        <authorList>
            <person name="Brown C.T."/>
            <person name="Hug L.A."/>
            <person name="Thomas B.C."/>
            <person name="Sharon I."/>
            <person name="Castelle C.J."/>
            <person name="Singh A."/>
            <person name="Wilkins M.J."/>
            <person name="Williams K.H."/>
            <person name="Banfield J.F."/>
        </authorList>
    </citation>
    <scope>NUCLEOTIDE SEQUENCE [LARGE SCALE GENOMIC DNA]</scope>
</reference>
<comment type="caution">
    <text evidence="1">The sequence shown here is derived from an EMBL/GenBank/DDBJ whole genome shotgun (WGS) entry which is preliminary data.</text>
</comment>
<dbReference type="STRING" id="1618369.UV54_C0001G0011"/>
<evidence type="ECO:0000313" key="1">
    <source>
        <dbReference type="EMBL" id="KKS80661.1"/>
    </source>
</evidence>
<sequence length="212" mass="24843">MKSLEKLAYLPYFTIQAVNQLIGGSMASTRLLLSRQEELGKVFRIKRGYYLTREFWLQNKHDLNFTAMIAAIIQPHSYLTGVWVLQKYGVMTEGIYLVTAATLKHTRSVSNQLGNFYYFHIQEKLFNHYQETNFAGIICREATAAKALFDFFYFKSEHPGLRDKDFDLAEDERLNLEEWDKPMKDEFFRLTEKSGSPKMKRIAKNLKAKIWA</sequence>
<gene>
    <name evidence="1" type="ORF">UV54_C0001G0011</name>
</gene>
<dbReference type="Proteomes" id="UP000034213">
    <property type="component" value="Unassembled WGS sequence"/>
</dbReference>
<evidence type="ECO:0000313" key="2">
    <source>
        <dbReference type="Proteomes" id="UP000034213"/>
    </source>
</evidence>
<organism evidence="1 2">
    <name type="scientific">Candidatus Beckwithbacteria bacterium GW2011_GWA2_43_10</name>
    <dbReference type="NCBI Taxonomy" id="1618369"/>
    <lineage>
        <taxon>Bacteria</taxon>
        <taxon>Candidatus Beckwithiibacteriota</taxon>
    </lineage>
</organism>
<accession>A0A0G1ECA2</accession>
<evidence type="ECO:0008006" key="3">
    <source>
        <dbReference type="Google" id="ProtNLM"/>
    </source>
</evidence>
<dbReference type="AlphaFoldDB" id="A0A0G1ECA2"/>
<protein>
    <recommendedName>
        <fullName evidence="3">Transcriptional regulator</fullName>
    </recommendedName>
</protein>
<proteinExistence type="predicted"/>